<dbReference type="SUPFAM" id="SSF111369">
    <property type="entry name" value="HlyD-like secretion proteins"/>
    <property type="match status" value="1"/>
</dbReference>
<accession>A0A1B2M0K3</accession>
<evidence type="ECO:0000259" key="7">
    <source>
        <dbReference type="Pfam" id="PF25963"/>
    </source>
</evidence>
<keyword evidence="3" id="KW-1133">Transmembrane helix</keyword>
<feature type="coiled-coil region" evidence="5">
    <location>
        <begin position="87"/>
        <end position="157"/>
    </location>
</feature>
<dbReference type="STRING" id="1789224.BFG52_10320"/>
<gene>
    <name evidence="8" type="ORF">BFG52_10320</name>
</gene>
<dbReference type="KEGG" id="ala:BFG52_10320"/>
<reference evidence="8 9" key="1">
    <citation type="submission" date="2016-08" db="EMBL/GenBank/DDBJ databases">
        <authorList>
            <person name="Seilhamer J.J."/>
        </authorList>
    </citation>
    <scope>NUCLEOTIDE SEQUENCE [LARGE SCALE GENOMIC DNA]</scope>
    <source>
        <strain evidence="8 9">BRTC-1</strain>
    </source>
</reference>
<evidence type="ECO:0000259" key="6">
    <source>
        <dbReference type="Pfam" id="PF25917"/>
    </source>
</evidence>
<feature type="domain" description="p-hydroxybenzoic acid efflux pump subunit AaeA-like beta-barrel" evidence="7">
    <location>
        <begin position="189"/>
        <end position="284"/>
    </location>
</feature>
<dbReference type="Gene3D" id="2.40.30.170">
    <property type="match status" value="1"/>
</dbReference>
<dbReference type="PANTHER" id="PTHR30367:SF12">
    <property type="entry name" value="P-HYDROXYBENZOIC ACID EFFLUX PUMP SUBUNIT AAEA"/>
    <property type="match status" value="1"/>
</dbReference>
<dbReference type="InterPro" id="IPR058634">
    <property type="entry name" value="AaeA-lik-b-barrel"/>
</dbReference>
<evidence type="ECO:0000256" key="1">
    <source>
        <dbReference type="ARBA" id="ARBA00009477"/>
    </source>
</evidence>
<dbReference type="Proteomes" id="UP000093391">
    <property type="component" value="Chromosome"/>
</dbReference>
<dbReference type="AlphaFoldDB" id="A0A1B2M0K3"/>
<dbReference type="OrthoDB" id="9811754at2"/>
<dbReference type="Pfam" id="PF25963">
    <property type="entry name" value="Beta-barrel_AAEA"/>
    <property type="match status" value="1"/>
</dbReference>
<organism evidence="8 9">
    <name type="scientific">Acinetobacter larvae</name>
    <dbReference type="NCBI Taxonomy" id="1789224"/>
    <lineage>
        <taxon>Bacteria</taxon>
        <taxon>Pseudomonadati</taxon>
        <taxon>Pseudomonadota</taxon>
        <taxon>Gammaproteobacteria</taxon>
        <taxon>Moraxellales</taxon>
        <taxon>Moraxellaceae</taxon>
        <taxon>Acinetobacter</taxon>
    </lineage>
</organism>
<evidence type="ECO:0000256" key="4">
    <source>
        <dbReference type="ARBA" id="ARBA00023136"/>
    </source>
</evidence>
<keyword evidence="9" id="KW-1185">Reference proteome</keyword>
<dbReference type="Gene3D" id="2.40.50.100">
    <property type="match status" value="1"/>
</dbReference>
<dbReference type="InterPro" id="IPR050393">
    <property type="entry name" value="MFP_Efflux_Pump"/>
</dbReference>
<proteinExistence type="inferred from homology"/>
<protein>
    <submittedName>
        <fullName evidence="8">Efflux transporter periplasmic adaptor subunit</fullName>
    </submittedName>
</protein>
<dbReference type="InterPro" id="IPR006143">
    <property type="entry name" value="RND_pump_MFP"/>
</dbReference>
<keyword evidence="4" id="KW-0472">Membrane</keyword>
<dbReference type="RefSeq" id="WP_067555677.1">
    <property type="nucleotide sequence ID" value="NZ_CP016895.1"/>
</dbReference>
<evidence type="ECO:0000256" key="3">
    <source>
        <dbReference type="ARBA" id="ARBA00022989"/>
    </source>
</evidence>
<feature type="domain" description="Multidrug resistance protein MdtA-like barrel-sandwich hybrid" evidence="6">
    <location>
        <begin position="49"/>
        <end position="186"/>
    </location>
</feature>
<dbReference type="NCBIfam" id="TIGR01730">
    <property type="entry name" value="RND_mfp"/>
    <property type="match status" value="1"/>
</dbReference>
<keyword evidence="5" id="KW-0175">Coiled coil</keyword>
<dbReference type="InterPro" id="IPR058625">
    <property type="entry name" value="MdtA-like_BSH"/>
</dbReference>
<dbReference type="Pfam" id="PF25917">
    <property type="entry name" value="BSH_RND"/>
    <property type="match status" value="1"/>
</dbReference>
<name>A0A1B2M0K3_9GAMM</name>
<evidence type="ECO:0000313" key="8">
    <source>
        <dbReference type="EMBL" id="AOA58708.1"/>
    </source>
</evidence>
<dbReference type="GO" id="GO:0022857">
    <property type="term" value="F:transmembrane transporter activity"/>
    <property type="evidence" value="ECO:0007669"/>
    <property type="project" value="InterPro"/>
</dbReference>
<evidence type="ECO:0000256" key="2">
    <source>
        <dbReference type="ARBA" id="ARBA00022692"/>
    </source>
</evidence>
<comment type="similarity">
    <text evidence="1">Belongs to the membrane fusion protein (MFP) (TC 8.A.1) family.</text>
</comment>
<sequence length="306" mass="34014">MTHNLKQLGRMVVTILAIILALSLVYALWQAYVLAPWTRDARVSAHVTHIAPEVSGTVAQLQVEDNQLVQQGELLYRLDPSRFQLSVAQAQAALDEARLQLQQRHSEVQRRRGLEDILAKEEIQQAQHAAALAQASVQKATIQLQEAQLNLRRSEIRAPVTGYVTHLTLHQGDYAQAANPNLALIDQDSFWVTAYFEETKLKQVKHNSRAQIKLMGSDQILSGRVVSIGRGIADSNDHVNADGLANVNPNFSWIRLAQRIPVRIAFDAVPKDVVLAAGMTCSVDLANAKQHNSLQGRLIGWVQQWI</sequence>
<evidence type="ECO:0000313" key="9">
    <source>
        <dbReference type="Proteomes" id="UP000093391"/>
    </source>
</evidence>
<dbReference type="GO" id="GO:0016020">
    <property type="term" value="C:membrane"/>
    <property type="evidence" value="ECO:0007669"/>
    <property type="project" value="InterPro"/>
</dbReference>
<keyword evidence="2" id="KW-0812">Transmembrane</keyword>
<dbReference type="PANTHER" id="PTHR30367">
    <property type="entry name" value="P-HYDROXYBENZOIC ACID EFFLUX PUMP SUBUNIT AAEA-RELATED"/>
    <property type="match status" value="1"/>
</dbReference>
<evidence type="ECO:0000256" key="5">
    <source>
        <dbReference type="SAM" id="Coils"/>
    </source>
</evidence>
<dbReference type="EMBL" id="CP016895">
    <property type="protein sequence ID" value="AOA58708.1"/>
    <property type="molecule type" value="Genomic_DNA"/>
</dbReference>